<dbReference type="Gene3D" id="3.30.1330.230">
    <property type="match status" value="1"/>
</dbReference>
<keyword evidence="3" id="KW-1185">Reference proteome</keyword>
<dbReference type="NCBIfam" id="TIGR03882">
    <property type="entry name" value="cyclo_dehyd_2"/>
    <property type="match status" value="1"/>
</dbReference>
<dbReference type="AlphaFoldDB" id="A0A7Z2VIM4"/>
<dbReference type="Pfam" id="PF02624">
    <property type="entry name" value="YcaO"/>
    <property type="match status" value="1"/>
</dbReference>
<sequence length="647" mass="72469">MNDLVAIVGEGLLAQSVSDLLSEQYQVNRQIDFNLPIPESAKMVLVLSDEWRPSVYELAEQVLHRTAIPWLRGFICHDEGVVGPLIQPGKPGCSQCAELRSFTAGQDRENSIELQMTLLLHGAIPRDSSISRFGIMQMSYLIAAETRNWIQGLPALTDCGVYFVDLQTLESSLHAFIPDPLCLYCGNPPLDTPENAIVSLQPSPKINADTYRSKSVDDLGRDLVKHYLDERTGIFNKKSMDLLSPFSNIYVNLPSTTGNETSGGRSHSYERSERIAILEGLERYCGISARGKRVVIHDSYQNLSNRALNPMEVGVYSADQYAQEDFPFKPFDPEFPMNWVWGYSLTAELPILVPEQLAYYSLGLGDGFVMEGSNGCALGGSLEEAIFYGIMEVVERDSFLMTWYSQIPAPRLDLFSSNDKELLLMADRLQAVSGYDLYLFNVTMETGIPSIWTIAKNKGNSGLNLICAGGAHLDPIRAAKSAVHEVAGNLIYLGETLQRNKDEYYRMLDDPYLVKRMEDHSLLYGLPEAEKRLSFILDQNRPLQTFEQGFEPRQWNKDLTDDLKDILLKFRSLNLEVIVIDQTTPETLSNGLHCVKVLIPGMVPMSFGHRLVRLTGLERMLNVPAMLGYTKESQGGQGINPYPHPFL</sequence>
<dbReference type="Gene3D" id="3.30.160.660">
    <property type="match status" value="1"/>
</dbReference>
<gene>
    <name evidence="2" type="ORF">HH215_11705</name>
</gene>
<dbReference type="EMBL" id="CP051680">
    <property type="protein sequence ID" value="QJD83777.1"/>
    <property type="molecule type" value="Genomic_DNA"/>
</dbReference>
<name>A0A7Z2VIM4_9BACL</name>
<dbReference type="NCBIfam" id="TIGR03604">
    <property type="entry name" value="TOMM_cyclo_SagD"/>
    <property type="match status" value="1"/>
</dbReference>
<dbReference type="InterPro" id="IPR022291">
    <property type="entry name" value="Bacteriocin_synth_cyclodeHase"/>
</dbReference>
<dbReference type="PANTHER" id="PTHR37809">
    <property type="entry name" value="RIBOSOMAL PROTEIN S12 METHYLTHIOTRANSFERASE ACCESSORY FACTOR YCAO"/>
    <property type="match status" value="1"/>
</dbReference>
<dbReference type="Proteomes" id="UP000502248">
    <property type="component" value="Chromosome"/>
</dbReference>
<evidence type="ECO:0000313" key="2">
    <source>
        <dbReference type="EMBL" id="QJD83777.1"/>
    </source>
</evidence>
<dbReference type="Gene3D" id="3.40.50.720">
    <property type="entry name" value="NAD(P)-binding Rossmann-like Domain"/>
    <property type="match status" value="1"/>
</dbReference>
<protein>
    <submittedName>
        <fullName evidence="2">TOMM leader peptide-binding protein</fullName>
    </submittedName>
</protein>
<proteinExistence type="predicted"/>
<dbReference type="Gene3D" id="3.30.40.250">
    <property type="match status" value="1"/>
</dbReference>
<dbReference type="RefSeq" id="WP_169280064.1">
    <property type="nucleotide sequence ID" value="NZ_CP051680.1"/>
</dbReference>
<evidence type="ECO:0000259" key="1">
    <source>
        <dbReference type="PROSITE" id="PS51664"/>
    </source>
</evidence>
<reference evidence="2 3" key="1">
    <citation type="submission" date="2020-04" db="EMBL/GenBank/DDBJ databases">
        <title>Genome sequencing of novel species.</title>
        <authorList>
            <person name="Heo J."/>
            <person name="Kim S.-J."/>
            <person name="Kim J.-S."/>
            <person name="Hong S.-B."/>
            <person name="Kwon S.-W."/>
        </authorList>
    </citation>
    <scope>NUCLEOTIDE SEQUENCE [LARGE SCALE GENOMIC DNA]</scope>
    <source>
        <strain evidence="2 3">MFER-1</strain>
    </source>
</reference>
<accession>A0A7Z2VIM4</accession>
<dbReference type="PANTHER" id="PTHR37809:SF1">
    <property type="entry name" value="RIBOSOMAL PROTEIN S12 METHYLTHIOTRANSFERASE ACCESSORY FACTOR YCAO"/>
    <property type="match status" value="1"/>
</dbReference>
<dbReference type="InterPro" id="IPR027624">
    <property type="entry name" value="TOMM_cyclo_SagD"/>
</dbReference>
<dbReference type="PROSITE" id="PS51664">
    <property type="entry name" value="YCAO"/>
    <property type="match status" value="1"/>
</dbReference>
<organism evidence="2 3">
    <name type="scientific">Cohnella herbarum</name>
    <dbReference type="NCBI Taxonomy" id="2728023"/>
    <lineage>
        <taxon>Bacteria</taxon>
        <taxon>Bacillati</taxon>
        <taxon>Bacillota</taxon>
        <taxon>Bacilli</taxon>
        <taxon>Bacillales</taxon>
        <taxon>Paenibacillaceae</taxon>
        <taxon>Cohnella</taxon>
    </lineage>
</organism>
<dbReference type="InterPro" id="IPR003776">
    <property type="entry name" value="YcaO-like_dom"/>
</dbReference>
<feature type="domain" description="YcaO" evidence="1">
    <location>
        <begin position="264"/>
        <end position="647"/>
    </location>
</feature>
<evidence type="ECO:0000313" key="3">
    <source>
        <dbReference type="Proteomes" id="UP000502248"/>
    </source>
</evidence>
<dbReference type="KEGG" id="cheb:HH215_11705"/>